<feature type="binding site" evidence="17">
    <location>
        <position position="323"/>
    </location>
    <ligand>
        <name>(6S)-NADPHX</name>
        <dbReference type="ChEBI" id="CHEBI:64076"/>
    </ligand>
</feature>
<dbReference type="GO" id="GO:0052855">
    <property type="term" value="F:ADP-dependent NAD(P)H-hydrate dehydratase activity"/>
    <property type="evidence" value="ECO:0007669"/>
    <property type="project" value="UniProtKB-UniRule"/>
</dbReference>
<comment type="cofactor">
    <cofactor evidence="18 19">
        <name>K(+)</name>
        <dbReference type="ChEBI" id="CHEBI:29103"/>
    </cofactor>
    <text evidence="18 19">Binds 1 potassium ion per subunit.</text>
</comment>
<dbReference type="GO" id="GO:0052856">
    <property type="term" value="F:NAD(P)HX epimerase activity"/>
    <property type="evidence" value="ECO:0007669"/>
    <property type="project" value="UniProtKB-UniRule"/>
</dbReference>
<evidence type="ECO:0000256" key="4">
    <source>
        <dbReference type="ARBA" id="ARBA00009524"/>
    </source>
</evidence>
<evidence type="ECO:0000256" key="17">
    <source>
        <dbReference type="HAMAP-Rule" id="MF_01965"/>
    </source>
</evidence>
<keyword evidence="10 17" id="KW-0520">NAD</keyword>
<comment type="subunit">
    <text evidence="17">Homotetramer.</text>
</comment>
<dbReference type="CDD" id="cd01171">
    <property type="entry name" value="YXKO-related"/>
    <property type="match status" value="1"/>
</dbReference>
<dbReference type="NCBIfam" id="TIGR00196">
    <property type="entry name" value="yjeF_cterm"/>
    <property type="match status" value="1"/>
</dbReference>
<dbReference type="PROSITE" id="PS51385">
    <property type="entry name" value="YJEF_N"/>
    <property type="match status" value="1"/>
</dbReference>
<keyword evidence="9 18" id="KW-0630">Potassium</keyword>
<evidence type="ECO:0000256" key="8">
    <source>
        <dbReference type="ARBA" id="ARBA00022857"/>
    </source>
</evidence>
<proteinExistence type="inferred from homology"/>
<feature type="binding site" evidence="17">
    <location>
        <position position="447"/>
    </location>
    <ligand>
        <name>(6S)-NADPHX</name>
        <dbReference type="ChEBI" id="CHEBI:64076"/>
    </ligand>
</feature>
<feature type="binding site" evidence="18">
    <location>
        <position position="141"/>
    </location>
    <ligand>
        <name>K(+)</name>
        <dbReference type="ChEBI" id="CHEBI:29103"/>
    </ligand>
</feature>
<dbReference type="InterPro" id="IPR030677">
    <property type="entry name" value="Nnr"/>
</dbReference>
<evidence type="ECO:0000259" key="21">
    <source>
        <dbReference type="PROSITE" id="PS51385"/>
    </source>
</evidence>
<dbReference type="EC" id="4.2.1.136" evidence="19"/>
<organism evidence="22 23">
    <name type="scientific">Microlunatus parietis</name>
    <dbReference type="NCBI Taxonomy" id="682979"/>
    <lineage>
        <taxon>Bacteria</taxon>
        <taxon>Bacillati</taxon>
        <taxon>Actinomycetota</taxon>
        <taxon>Actinomycetes</taxon>
        <taxon>Propionibacteriales</taxon>
        <taxon>Propionibacteriaceae</taxon>
        <taxon>Microlunatus</taxon>
    </lineage>
</organism>
<comment type="similarity">
    <text evidence="18">Belongs to the NnrE/AIBP family.</text>
</comment>
<reference evidence="22 23" key="1">
    <citation type="submission" date="2020-07" db="EMBL/GenBank/DDBJ databases">
        <title>Sequencing the genomes of 1000 actinobacteria strains.</title>
        <authorList>
            <person name="Klenk H.-P."/>
        </authorList>
    </citation>
    <scope>NUCLEOTIDE SEQUENCE [LARGE SCALE GENOMIC DNA]</scope>
    <source>
        <strain evidence="22 23">DSM 22083</strain>
    </source>
</reference>
<comment type="catalytic activity">
    <reaction evidence="1 18 19">
        <text>(6R)-NADHX = (6S)-NADHX</text>
        <dbReference type="Rhea" id="RHEA:32215"/>
        <dbReference type="ChEBI" id="CHEBI:64074"/>
        <dbReference type="ChEBI" id="CHEBI:64075"/>
        <dbReference type="EC" id="5.1.99.6"/>
    </reaction>
</comment>
<dbReference type="Proteomes" id="UP000569914">
    <property type="component" value="Unassembled WGS sequence"/>
</dbReference>
<evidence type="ECO:0000256" key="10">
    <source>
        <dbReference type="ARBA" id="ARBA00023027"/>
    </source>
</evidence>
<evidence type="ECO:0000259" key="20">
    <source>
        <dbReference type="PROSITE" id="PS51383"/>
    </source>
</evidence>
<dbReference type="InterPro" id="IPR036652">
    <property type="entry name" value="YjeF_N_dom_sf"/>
</dbReference>
<evidence type="ECO:0000256" key="7">
    <source>
        <dbReference type="ARBA" id="ARBA00022840"/>
    </source>
</evidence>
<dbReference type="Gene3D" id="3.40.50.10260">
    <property type="entry name" value="YjeF N-terminal domain"/>
    <property type="match status" value="1"/>
</dbReference>
<comment type="similarity">
    <text evidence="3 19">In the N-terminal section; belongs to the NnrE/AIBP family.</text>
</comment>
<feature type="binding site" evidence="18">
    <location>
        <position position="75"/>
    </location>
    <ligand>
        <name>K(+)</name>
        <dbReference type="ChEBI" id="CHEBI:29103"/>
    </ligand>
</feature>
<dbReference type="Pfam" id="PF03853">
    <property type="entry name" value="YjeF_N"/>
    <property type="match status" value="1"/>
</dbReference>
<feature type="binding site" evidence="18">
    <location>
        <begin position="74"/>
        <end position="78"/>
    </location>
    <ligand>
        <name>(6S)-NADPHX</name>
        <dbReference type="ChEBI" id="CHEBI:64076"/>
    </ligand>
</feature>
<dbReference type="SUPFAM" id="SSF53613">
    <property type="entry name" value="Ribokinase-like"/>
    <property type="match status" value="1"/>
</dbReference>
<feature type="binding site" evidence="17">
    <location>
        <begin position="417"/>
        <end position="421"/>
    </location>
    <ligand>
        <name>AMP</name>
        <dbReference type="ChEBI" id="CHEBI:456215"/>
    </ligand>
</feature>
<comment type="function">
    <text evidence="18">Catalyzes the epimerization of the S- and R-forms of NAD(P)HX, a damaged form of NAD(P)H that is a result of enzymatic or heat-dependent hydration. This is a prerequisite for the S-specific NAD(P)H-hydrate dehydratase to allow the repair of both epimers of NAD(P)HX.</text>
</comment>
<dbReference type="HAMAP" id="MF_01965">
    <property type="entry name" value="NADHX_dehydratase"/>
    <property type="match status" value="1"/>
</dbReference>
<keyword evidence="5 18" id="KW-0479">Metal-binding</keyword>
<dbReference type="GO" id="GO:0046496">
    <property type="term" value="P:nicotinamide nucleotide metabolic process"/>
    <property type="evidence" value="ECO:0007669"/>
    <property type="project" value="UniProtKB-UniRule"/>
</dbReference>
<feature type="binding site" evidence="18">
    <location>
        <position position="176"/>
    </location>
    <ligand>
        <name>K(+)</name>
        <dbReference type="ChEBI" id="CHEBI:29103"/>
    </ligand>
</feature>
<evidence type="ECO:0000256" key="2">
    <source>
        <dbReference type="ARBA" id="ARBA00000909"/>
    </source>
</evidence>
<comment type="catalytic activity">
    <reaction evidence="16 17 19">
        <text>(6S)-NADPHX + ADP = AMP + phosphate + NADPH + H(+)</text>
        <dbReference type="Rhea" id="RHEA:32235"/>
        <dbReference type="ChEBI" id="CHEBI:15378"/>
        <dbReference type="ChEBI" id="CHEBI:43474"/>
        <dbReference type="ChEBI" id="CHEBI:57783"/>
        <dbReference type="ChEBI" id="CHEBI:64076"/>
        <dbReference type="ChEBI" id="CHEBI:456215"/>
        <dbReference type="ChEBI" id="CHEBI:456216"/>
        <dbReference type="EC" id="4.2.1.136"/>
    </reaction>
</comment>
<keyword evidence="8 17" id="KW-0521">NADP</keyword>
<comment type="function">
    <text evidence="17">Catalyzes the dehydration of the S-form of NAD(P)HX at the expense of ADP, which is converted to AMP. Together with NAD(P)HX epimerase, which catalyzes the epimerization of the S- and R-forms, the enzyme allows the repair of both epimers of NAD(P)HX, a damaged form of NAD(P)H that is a result of enzymatic or heat-dependent hydration.</text>
</comment>
<comment type="similarity">
    <text evidence="4 19">In the C-terminal section; belongs to the NnrD/CARKD family.</text>
</comment>
<feature type="domain" description="YjeF C-terminal" evidence="20">
    <location>
        <begin position="238"/>
        <end position="507"/>
    </location>
</feature>
<keyword evidence="7 17" id="KW-0067">ATP-binding</keyword>
<feature type="domain" description="YjeF N-terminal" evidence="21">
    <location>
        <begin position="18"/>
        <end position="230"/>
    </location>
</feature>
<accession>A0A7Y9IC44</accession>
<dbReference type="Pfam" id="PF01256">
    <property type="entry name" value="Carb_kinase"/>
    <property type="match status" value="1"/>
</dbReference>
<protein>
    <recommendedName>
        <fullName evidence="19">Bifunctional NAD(P)H-hydrate repair enzyme</fullName>
    </recommendedName>
    <alternativeName>
        <fullName evidence="19">Nicotinamide nucleotide repair protein</fullName>
    </alternativeName>
    <domain>
        <recommendedName>
            <fullName evidence="19">ADP-dependent (S)-NAD(P)H-hydrate dehydratase</fullName>
            <ecNumber evidence="19">4.2.1.136</ecNumber>
        </recommendedName>
        <alternativeName>
            <fullName evidence="19">ADP-dependent NAD(P)HX dehydratase</fullName>
        </alternativeName>
    </domain>
    <domain>
        <recommendedName>
            <fullName evidence="19">NAD(P)H-hydrate epimerase</fullName>
            <ecNumber evidence="19">5.1.99.6</ecNumber>
        </recommendedName>
    </domain>
</protein>
<comment type="similarity">
    <text evidence="17">Belongs to the NnrD/CARKD family.</text>
</comment>
<dbReference type="EC" id="5.1.99.6" evidence="19"/>
<gene>
    <name evidence="17" type="primary">nnrD</name>
    <name evidence="18" type="synonym">nnrE</name>
    <name evidence="22" type="ORF">BKA15_005334</name>
</gene>
<feature type="binding site" evidence="17">
    <location>
        <position position="375"/>
    </location>
    <ligand>
        <name>(6S)-NADPHX</name>
        <dbReference type="ChEBI" id="CHEBI:64076"/>
    </ligand>
</feature>
<name>A0A7Y9IC44_9ACTN</name>
<dbReference type="EMBL" id="JACCBU010000001">
    <property type="protein sequence ID" value="NYE74005.1"/>
    <property type="molecule type" value="Genomic_DNA"/>
</dbReference>
<dbReference type="InterPro" id="IPR004443">
    <property type="entry name" value="YjeF_N_dom"/>
</dbReference>
<keyword evidence="6 17" id="KW-0547">Nucleotide-binding</keyword>
<evidence type="ECO:0000256" key="19">
    <source>
        <dbReference type="PIRNR" id="PIRNR017184"/>
    </source>
</evidence>
<evidence type="ECO:0000256" key="5">
    <source>
        <dbReference type="ARBA" id="ARBA00022723"/>
    </source>
</evidence>
<dbReference type="Gene3D" id="3.40.1190.20">
    <property type="match status" value="1"/>
</dbReference>
<evidence type="ECO:0000313" key="22">
    <source>
        <dbReference type="EMBL" id="NYE74005.1"/>
    </source>
</evidence>
<comment type="caution">
    <text evidence="22">The sequence shown here is derived from an EMBL/GenBank/DDBJ whole genome shotgun (WGS) entry which is preliminary data.</text>
</comment>
<comment type="cofactor">
    <cofactor evidence="17">
        <name>Mg(2+)</name>
        <dbReference type="ChEBI" id="CHEBI:18420"/>
    </cofactor>
</comment>
<evidence type="ECO:0000256" key="6">
    <source>
        <dbReference type="ARBA" id="ARBA00022741"/>
    </source>
</evidence>
<evidence type="ECO:0000256" key="16">
    <source>
        <dbReference type="ARBA" id="ARBA00049209"/>
    </source>
</evidence>
<dbReference type="AlphaFoldDB" id="A0A7Y9IC44"/>
<comment type="catalytic activity">
    <reaction evidence="2 18 19">
        <text>(6R)-NADPHX = (6S)-NADPHX</text>
        <dbReference type="Rhea" id="RHEA:32227"/>
        <dbReference type="ChEBI" id="CHEBI:64076"/>
        <dbReference type="ChEBI" id="CHEBI:64077"/>
        <dbReference type="EC" id="5.1.99.6"/>
    </reaction>
</comment>
<sequence>MMRPVLAVGSDGCLAAHTAEAIQAAVARTLEGRRSDTLLRRAAAALAGVCVDVLRDRRGAVYGSRVVLLVGTGHNGADALLAGALLRRRGVTVDAVLVGDKAYQPGVDTVRAAGGSLVDATTIAGRERALQALAVADLMVDGIIGDQGVGGLRGVAADLVAAMPDGPAVVAVDLPSGVDPDSGEIHGAHVRADVTVTFGTFKGCLMIAPACYAAGRIEFVDVGFADQLDAEPLALRLTPGGIAELWPVPAETDHKYSRGVLGVVAGSDTYPGAAVLACLGAVRAGVGIVRYVGPRRVADHVLSATPEIVPGPARVQAWLLGSGVEDDADQERAIDTALASGLPCVVDAGALEVCARRRAAGDRPAPSTRILLTPHAGEAARIFAALGHDVARTAIEDRPLHHVTWLAREVDATVLLKGSTTLVANPEGPVFSQNDGPVWLATAGSGDVLAGIAGALMAAGLDAVHAGAMAASVHGLAAAKASAGGPASAAVTTTAIAPTVADLLRLRPGARRGRVSRSRWPGSR</sequence>
<dbReference type="GO" id="GO:0046872">
    <property type="term" value="F:metal ion binding"/>
    <property type="evidence" value="ECO:0007669"/>
    <property type="project" value="UniProtKB-UniRule"/>
</dbReference>
<evidence type="ECO:0000256" key="12">
    <source>
        <dbReference type="ARBA" id="ARBA00023239"/>
    </source>
</evidence>
<keyword evidence="11 18" id="KW-0413">Isomerase</keyword>
<dbReference type="PANTHER" id="PTHR12592">
    <property type="entry name" value="ATP-DEPENDENT (S)-NAD(P)H-HYDRATE DEHYDRATASE FAMILY MEMBER"/>
    <property type="match status" value="1"/>
</dbReference>
<evidence type="ECO:0000256" key="13">
    <source>
        <dbReference type="ARBA" id="ARBA00023268"/>
    </source>
</evidence>
<evidence type="ECO:0000256" key="11">
    <source>
        <dbReference type="ARBA" id="ARBA00023235"/>
    </source>
</evidence>
<dbReference type="PANTHER" id="PTHR12592:SF0">
    <property type="entry name" value="ATP-DEPENDENT (S)-NAD(P)H-HYDRATE DEHYDRATASE"/>
    <property type="match status" value="1"/>
</dbReference>
<evidence type="ECO:0000313" key="23">
    <source>
        <dbReference type="Proteomes" id="UP000569914"/>
    </source>
</evidence>
<dbReference type="GO" id="GO:0110051">
    <property type="term" value="P:metabolite repair"/>
    <property type="evidence" value="ECO:0007669"/>
    <property type="project" value="TreeGrafter"/>
</dbReference>
<dbReference type="InterPro" id="IPR000631">
    <property type="entry name" value="CARKD"/>
</dbReference>
<evidence type="ECO:0000256" key="15">
    <source>
        <dbReference type="ARBA" id="ARBA00048238"/>
    </source>
</evidence>
<keyword evidence="22" id="KW-0808">Transferase</keyword>
<comment type="catalytic activity">
    <reaction evidence="15 17 19">
        <text>(6S)-NADHX + ADP = AMP + phosphate + NADH + H(+)</text>
        <dbReference type="Rhea" id="RHEA:32223"/>
        <dbReference type="ChEBI" id="CHEBI:15378"/>
        <dbReference type="ChEBI" id="CHEBI:43474"/>
        <dbReference type="ChEBI" id="CHEBI:57945"/>
        <dbReference type="ChEBI" id="CHEBI:64074"/>
        <dbReference type="ChEBI" id="CHEBI:456215"/>
        <dbReference type="ChEBI" id="CHEBI:456216"/>
        <dbReference type="EC" id="4.2.1.136"/>
    </reaction>
</comment>
<dbReference type="GO" id="GO:0016301">
    <property type="term" value="F:kinase activity"/>
    <property type="evidence" value="ECO:0007669"/>
    <property type="project" value="UniProtKB-KW"/>
</dbReference>
<feature type="binding site" evidence="18">
    <location>
        <position position="173"/>
    </location>
    <ligand>
        <name>(6S)-NADPHX</name>
        <dbReference type="ChEBI" id="CHEBI:64076"/>
    </ligand>
</feature>
<feature type="binding site" evidence="18">
    <location>
        <begin position="145"/>
        <end position="151"/>
    </location>
    <ligand>
        <name>(6S)-NADPHX</name>
        <dbReference type="ChEBI" id="CHEBI:64076"/>
    </ligand>
</feature>
<dbReference type="SUPFAM" id="SSF64153">
    <property type="entry name" value="YjeF N-terminal domain-like"/>
    <property type="match status" value="1"/>
</dbReference>
<dbReference type="PROSITE" id="PS51383">
    <property type="entry name" value="YJEF_C_3"/>
    <property type="match status" value="1"/>
</dbReference>
<keyword evidence="23" id="KW-1185">Reference proteome</keyword>
<evidence type="ECO:0000256" key="18">
    <source>
        <dbReference type="HAMAP-Rule" id="MF_01966"/>
    </source>
</evidence>
<feature type="binding site" evidence="17">
    <location>
        <position position="446"/>
    </location>
    <ligand>
        <name>AMP</name>
        <dbReference type="ChEBI" id="CHEBI:456215"/>
    </ligand>
</feature>
<dbReference type="GO" id="GO:0005524">
    <property type="term" value="F:ATP binding"/>
    <property type="evidence" value="ECO:0007669"/>
    <property type="project" value="UniProtKB-UniRule"/>
</dbReference>
<keyword evidence="12 17" id="KW-0456">Lyase</keyword>
<evidence type="ECO:0000256" key="3">
    <source>
        <dbReference type="ARBA" id="ARBA00006001"/>
    </source>
</evidence>
<dbReference type="InterPro" id="IPR029056">
    <property type="entry name" value="Ribokinase-like"/>
</dbReference>
<evidence type="ECO:0000256" key="1">
    <source>
        <dbReference type="ARBA" id="ARBA00000013"/>
    </source>
</evidence>
<feature type="binding site" evidence="17">
    <location>
        <position position="273"/>
    </location>
    <ligand>
        <name>(6S)-NADPHX</name>
        <dbReference type="ChEBI" id="CHEBI:64076"/>
    </ligand>
</feature>
<evidence type="ECO:0000256" key="9">
    <source>
        <dbReference type="ARBA" id="ARBA00022958"/>
    </source>
</evidence>
<dbReference type="PIRSF" id="PIRSF017184">
    <property type="entry name" value="Nnr"/>
    <property type="match status" value="1"/>
</dbReference>
<keyword evidence="22" id="KW-0418">Kinase</keyword>
<keyword evidence="13" id="KW-0511">Multifunctional enzyme</keyword>
<comment type="caution">
    <text evidence="18">Lacks conserved residue(s) required for the propagation of feature annotation.</text>
</comment>
<dbReference type="HAMAP" id="MF_01966">
    <property type="entry name" value="NADHX_epimerase"/>
    <property type="match status" value="1"/>
</dbReference>
<evidence type="ECO:0000256" key="14">
    <source>
        <dbReference type="ARBA" id="ARBA00025153"/>
    </source>
</evidence>
<comment type="function">
    <text evidence="14 19">Bifunctional enzyme that catalyzes the epimerization of the S- and R-forms of NAD(P)HX and the dehydration of the S-form of NAD(P)HX at the expense of ADP, which is converted to AMP. This allows the repair of both epimers of NAD(P)HX, a damaged form of NAD(P)H that is a result of enzymatic or heat-dependent hydration.</text>
</comment>